<dbReference type="SMART" id="SM00046">
    <property type="entry name" value="DAGKc"/>
    <property type="match status" value="1"/>
</dbReference>
<name>A0ABW0BLJ6_9ACTN</name>
<keyword evidence="8" id="KW-1208">Phospholipid metabolism</keyword>
<dbReference type="InterPro" id="IPR045540">
    <property type="entry name" value="YegS/DAGK_C"/>
</dbReference>
<dbReference type="PROSITE" id="PS50146">
    <property type="entry name" value="DAGK"/>
    <property type="match status" value="1"/>
</dbReference>
<dbReference type="Proteomes" id="UP001596087">
    <property type="component" value="Unassembled WGS sequence"/>
</dbReference>
<keyword evidence="7" id="KW-0594">Phospholipid biosynthesis</keyword>
<sequence>MESLLVITNKGAGTADEEVLDRALASVFDRASVEVVATADPGELDSVLHRAGSRTIVVAGGDGSLHAVVAALHRRHDLAGATIGLIPLGTGNDFARAMDIPLDAEEAARLLVEGEVRPVDLIVDELGGIVVNNVHVGAGAQASRRGARWKERLGSVGYGKLNLGRLGYPIGAMLAAVRPPYLRLRVEVDGEVVVDVDDPVLMVAVGNGTSVGGGAELTPHADAEDGKVDVMVSRSTGPLARFGYAANVARRSHPERDDVLYLRASRVTVAGGPFWCAADGEISGPERTRTWHVEPAAFSMRLPRRDDAG</sequence>
<dbReference type="Gene3D" id="2.60.200.40">
    <property type="match status" value="1"/>
</dbReference>
<keyword evidence="11" id="KW-1185">Reference proteome</keyword>
<gene>
    <name evidence="10" type="ORF">ACFPGP_15665</name>
</gene>
<keyword evidence="4" id="KW-0547">Nucleotide-binding</keyword>
<evidence type="ECO:0000256" key="2">
    <source>
        <dbReference type="ARBA" id="ARBA00005983"/>
    </source>
</evidence>
<comment type="similarity">
    <text evidence="2">Belongs to the diacylglycerol/lipid kinase family.</text>
</comment>
<dbReference type="RefSeq" id="WP_378591666.1">
    <property type="nucleotide sequence ID" value="NZ_JBHSKD010000019.1"/>
</dbReference>
<dbReference type="EC" id="2.7.1.-" evidence="10"/>
<dbReference type="InterPro" id="IPR016064">
    <property type="entry name" value="NAD/diacylglycerol_kinase_sf"/>
</dbReference>
<evidence type="ECO:0000256" key="6">
    <source>
        <dbReference type="ARBA" id="ARBA00022840"/>
    </source>
</evidence>
<evidence type="ECO:0000259" key="9">
    <source>
        <dbReference type="PROSITE" id="PS50146"/>
    </source>
</evidence>
<dbReference type="PANTHER" id="PTHR12358:SF54">
    <property type="entry name" value="SPHINGOSINE KINASE RELATED PROTEIN"/>
    <property type="match status" value="1"/>
</dbReference>
<dbReference type="SUPFAM" id="SSF111331">
    <property type="entry name" value="NAD kinase/diacylglycerol kinase-like"/>
    <property type="match status" value="1"/>
</dbReference>
<evidence type="ECO:0000256" key="3">
    <source>
        <dbReference type="ARBA" id="ARBA00022679"/>
    </source>
</evidence>
<keyword evidence="6" id="KW-0067">ATP-binding</keyword>
<protein>
    <submittedName>
        <fullName evidence="10">Diacylglycerol/lipid kinase family protein</fullName>
        <ecNumber evidence="10">2.7.1.-</ecNumber>
    </submittedName>
</protein>
<dbReference type="Pfam" id="PF00781">
    <property type="entry name" value="DAGK_cat"/>
    <property type="match status" value="1"/>
</dbReference>
<evidence type="ECO:0000313" key="10">
    <source>
        <dbReference type="EMBL" id="MFC5178120.1"/>
    </source>
</evidence>
<accession>A0ABW0BLJ6</accession>
<evidence type="ECO:0000313" key="11">
    <source>
        <dbReference type="Proteomes" id="UP001596087"/>
    </source>
</evidence>
<comment type="cofactor">
    <cofactor evidence="1">
        <name>Mg(2+)</name>
        <dbReference type="ChEBI" id="CHEBI:18420"/>
    </cofactor>
</comment>
<evidence type="ECO:0000256" key="8">
    <source>
        <dbReference type="ARBA" id="ARBA00023264"/>
    </source>
</evidence>
<dbReference type="Pfam" id="PF19279">
    <property type="entry name" value="YegS_C"/>
    <property type="match status" value="1"/>
</dbReference>
<keyword evidence="7" id="KW-0443">Lipid metabolism</keyword>
<keyword evidence="7" id="KW-0444">Lipid biosynthesis</keyword>
<dbReference type="InterPro" id="IPR050187">
    <property type="entry name" value="Lipid_Phosphate_FormReg"/>
</dbReference>
<dbReference type="PANTHER" id="PTHR12358">
    <property type="entry name" value="SPHINGOSINE KINASE"/>
    <property type="match status" value="1"/>
</dbReference>
<dbReference type="GO" id="GO:0016301">
    <property type="term" value="F:kinase activity"/>
    <property type="evidence" value="ECO:0007669"/>
    <property type="project" value="UniProtKB-KW"/>
</dbReference>
<keyword evidence="5 10" id="KW-0418">Kinase</keyword>
<evidence type="ECO:0000256" key="7">
    <source>
        <dbReference type="ARBA" id="ARBA00023209"/>
    </source>
</evidence>
<dbReference type="Gene3D" id="3.40.50.10330">
    <property type="entry name" value="Probable inorganic polyphosphate/atp-NAD kinase, domain 1"/>
    <property type="match status" value="1"/>
</dbReference>
<evidence type="ECO:0000256" key="5">
    <source>
        <dbReference type="ARBA" id="ARBA00022777"/>
    </source>
</evidence>
<feature type="domain" description="DAGKc" evidence="9">
    <location>
        <begin position="1"/>
        <end position="128"/>
    </location>
</feature>
<evidence type="ECO:0000256" key="4">
    <source>
        <dbReference type="ARBA" id="ARBA00022741"/>
    </source>
</evidence>
<dbReference type="InterPro" id="IPR017438">
    <property type="entry name" value="ATP-NAD_kinase_N"/>
</dbReference>
<comment type="caution">
    <text evidence="10">The sequence shown here is derived from an EMBL/GenBank/DDBJ whole genome shotgun (WGS) entry which is preliminary data.</text>
</comment>
<reference evidence="11" key="1">
    <citation type="journal article" date="2019" name="Int. J. Syst. Evol. Microbiol.">
        <title>The Global Catalogue of Microorganisms (GCM) 10K type strain sequencing project: providing services to taxonomists for standard genome sequencing and annotation.</title>
        <authorList>
            <consortium name="The Broad Institute Genomics Platform"/>
            <consortium name="The Broad Institute Genome Sequencing Center for Infectious Disease"/>
            <person name="Wu L."/>
            <person name="Ma J."/>
        </authorList>
    </citation>
    <scope>NUCLEOTIDE SEQUENCE [LARGE SCALE GENOMIC DNA]</scope>
    <source>
        <strain evidence="11">DFY41</strain>
    </source>
</reference>
<organism evidence="10 11">
    <name type="scientific">Nocardioides taihuensis</name>
    <dbReference type="NCBI Taxonomy" id="1835606"/>
    <lineage>
        <taxon>Bacteria</taxon>
        <taxon>Bacillati</taxon>
        <taxon>Actinomycetota</taxon>
        <taxon>Actinomycetes</taxon>
        <taxon>Propionibacteriales</taxon>
        <taxon>Nocardioidaceae</taxon>
        <taxon>Nocardioides</taxon>
    </lineage>
</organism>
<proteinExistence type="inferred from homology"/>
<dbReference type="InterPro" id="IPR001206">
    <property type="entry name" value="Diacylglycerol_kinase_cat_dom"/>
</dbReference>
<keyword evidence="3 10" id="KW-0808">Transferase</keyword>
<evidence type="ECO:0000256" key="1">
    <source>
        <dbReference type="ARBA" id="ARBA00001946"/>
    </source>
</evidence>
<dbReference type="EMBL" id="JBHSKD010000019">
    <property type="protein sequence ID" value="MFC5178120.1"/>
    <property type="molecule type" value="Genomic_DNA"/>
</dbReference>